<keyword evidence="1" id="KW-0472">Membrane</keyword>
<reference evidence="2" key="1">
    <citation type="submission" date="2021-10" db="EMBL/GenBank/DDBJ databases">
        <authorList>
            <person name="Lyu M."/>
            <person name="Wang X."/>
            <person name="Meng X."/>
            <person name="Xu K."/>
        </authorList>
    </citation>
    <scope>NUCLEOTIDE SEQUENCE</scope>
    <source>
        <strain evidence="2">A6</strain>
    </source>
</reference>
<feature type="transmembrane region" description="Helical" evidence="1">
    <location>
        <begin position="172"/>
        <end position="192"/>
    </location>
</feature>
<keyword evidence="3" id="KW-1185">Reference proteome</keyword>
<protein>
    <submittedName>
        <fullName evidence="2">Uncharacterized protein</fullName>
    </submittedName>
</protein>
<dbReference type="Proteomes" id="UP001165293">
    <property type="component" value="Unassembled WGS sequence"/>
</dbReference>
<keyword evidence="1" id="KW-0812">Transmembrane</keyword>
<sequence>MNDQFAYVMAPVSIIVGLALAHILAALGVGVNRLRGHGKPIRLEAVYLLWVAYVFLWIVSFWWWEFKFHELGTVWTFGLYLFVLLYSMLLFFMAVVLVPRGMKDLDDSYVFFMAGRKWFFAILLVAAVVDFADALLKGLDWALQPSYLIFLVLYVTAFVIGMRAESRRVQLVVAAFVFFYQVAYSWATLFVLGKW</sequence>
<feature type="transmembrane region" description="Helical" evidence="1">
    <location>
        <begin position="118"/>
        <end position="136"/>
    </location>
</feature>
<dbReference type="EMBL" id="JAJGAK010000001">
    <property type="protein sequence ID" value="MCC8362746.1"/>
    <property type="molecule type" value="Genomic_DNA"/>
</dbReference>
<gene>
    <name evidence="2" type="ORF">LK996_06610</name>
</gene>
<dbReference type="RefSeq" id="WP_230526325.1">
    <property type="nucleotide sequence ID" value="NZ_JAJGAK010000001.1"/>
</dbReference>
<organism evidence="2 3">
    <name type="scientific">Noviluteimonas lactosilytica</name>
    <dbReference type="NCBI Taxonomy" id="2888523"/>
    <lineage>
        <taxon>Bacteria</taxon>
        <taxon>Pseudomonadati</taxon>
        <taxon>Pseudomonadota</taxon>
        <taxon>Gammaproteobacteria</taxon>
        <taxon>Lysobacterales</taxon>
        <taxon>Lysobacteraceae</taxon>
        <taxon>Noviluteimonas</taxon>
    </lineage>
</organism>
<name>A0ABS8JGL8_9GAMM</name>
<comment type="caution">
    <text evidence="2">The sequence shown here is derived from an EMBL/GenBank/DDBJ whole genome shotgun (WGS) entry which is preliminary data.</text>
</comment>
<proteinExistence type="predicted"/>
<keyword evidence="1" id="KW-1133">Transmembrane helix</keyword>
<feature type="transmembrane region" description="Helical" evidence="1">
    <location>
        <begin position="142"/>
        <end position="160"/>
    </location>
</feature>
<feature type="transmembrane region" description="Helical" evidence="1">
    <location>
        <begin position="43"/>
        <end position="64"/>
    </location>
</feature>
<feature type="transmembrane region" description="Helical" evidence="1">
    <location>
        <begin position="76"/>
        <end position="98"/>
    </location>
</feature>
<evidence type="ECO:0000313" key="2">
    <source>
        <dbReference type="EMBL" id="MCC8362746.1"/>
    </source>
</evidence>
<feature type="transmembrane region" description="Helical" evidence="1">
    <location>
        <begin position="6"/>
        <end position="31"/>
    </location>
</feature>
<evidence type="ECO:0000256" key="1">
    <source>
        <dbReference type="SAM" id="Phobius"/>
    </source>
</evidence>
<accession>A0ABS8JGL8</accession>
<evidence type="ECO:0000313" key="3">
    <source>
        <dbReference type="Proteomes" id="UP001165293"/>
    </source>
</evidence>